<sequence>MTETLERICNILMKRGPISKEEYQEVPDLFRRMRTLLRIYYNAVMGDKKIADFKYCDAQNINDIGLRLHETGLFLQLSPARLRDLLDIAPDMERFLLDDPLDVGKYREQAARRDALFDSPDADLDIETREQILQEYDTSGSDQAGYQIMFFIADICVALATGPTRDRKDKVRAEKAMRRLVEWSTVKMYRDAFGDALTDAMTPIYRTNAYLVKFCQAGGIGALIGDWVESTFANTLCAQALEGLPNVAWNRQTPESLDVVTRELTAKIEREGDDITQTRIWANMMHQIYSRYGLKPFERVASKPSKHGVIFFYFIHRRASKRQQKLISVDDWAKLLEKYVNVPDATRRRHAWTIMTVPDRWESLDSSDYGCSFGSCPERAELLEIQQARVRGQRDAVAEDRLFGFGALSKACHRCKHVSYCGKECQAADWPNHRHTCKVEAAKNKTEEI</sequence>
<dbReference type="Gene3D" id="6.10.140.2220">
    <property type="match status" value="1"/>
</dbReference>
<keyword evidence="1" id="KW-0479">Metal-binding</keyword>
<accession>A0A165MGF4</accession>
<dbReference type="SUPFAM" id="SSF144232">
    <property type="entry name" value="HIT/MYND zinc finger-like"/>
    <property type="match status" value="1"/>
</dbReference>
<reference evidence="6 7" key="1">
    <citation type="journal article" date="2016" name="Mol. Biol. Evol.">
        <title>Comparative Genomics of Early-Diverging Mushroom-Forming Fungi Provides Insights into the Origins of Lignocellulose Decay Capabilities.</title>
        <authorList>
            <person name="Nagy L.G."/>
            <person name="Riley R."/>
            <person name="Tritt A."/>
            <person name="Adam C."/>
            <person name="Daum C."/>
            <person name="Floudas D."/>
            <person name="Sun H."/>
            <person name="Yadav J.S."/>
            <person name="Pangilinan J."/>
            <person name="Larsson K.H."/>
            <person name="Matsuura K."/>
            <person name="Barry K."/>
            <person name="Labutti K."/>
            <person name="Kuo R."/>
            <person name="Ohm R.A."/>
            <person name="Bhattacharya S.S."/>
            <person name="Shirouzu T."/>
            <person name="Yoshinaga Y."/>
            <person name="Martin F.M."/>
            <person name="Grigoriev I.V."/>
            <person name="Hibbett D.S."/>
        </authorList>
    </citation>
    <scope>NUCLEOTIDE SEQUENCE [LARGE SCALE GENOMIC DNA]</scope>
    <source>
        <strain evidence="6 7">HHB14362 ss-1</strain>
    </source>
</reference>
<dbReference type="PROSITE" id="PS50865">
    <property type="entry name" value="ZF_MYND_2"/>
    <property type="match status" value="1"/>
</dbReference>
<evidence type="ECO:0000313" key="6">
    <source>
        <dbReference type="EMBL" id="KZT18304.1"/>
    </source>
</evidence>
<evidence type="ECO:0000256" key="4">
    <source>
        <dbReference type="PROSITE-ProRule" id="PRU00134"/>
    </source>
</evidence>
<keyword evidence="7" id="KW-1185">Reference proteome</keyword>
<feature type="domain" description="MYND-type" evidence="5">
    <location>
        <begin position="373"/>
        <end position="437"/>
    </location>
</feature>
<evidence type="ECO:0000259" key="5">
    <source>
        <dbReference type="PROSITE" id="PS50865"/>
    </source>
</evidence>
<dbReference type="AlphaFoldDB" id="A0A165MGF4"/>
<dbReference type="Pfam" id="PF01753">
    <property type="entry name" value="zf-MYND"/>
    <property type="match status" value="1"/>
</dbReference>
<evidence type="ECO:0000313" key="7">
    <source>
        <dbReference type="Proteomes" id="UP000076761"/>
    </source>
</evidence>
<dbReference type="InParanoid" id="A0A165MGF4"/>
<evidence type="ECO:0000256" key="2">
    <source>
        <dbReference type="ARBA" id="ARBA00022771"/>
    </source>
</evidence>
<proteinExistence type="predicted"/>
<keyword evidence="2 4" id="KW-0863">Zinc-finger</keyword>
<dbReference type="EMBL" id="KV425691">
    <property type="protein sequence ID" value="KZT18304.1"/>
    <property type="molecule type" value="Genomic_DNA"/>
</dbReference>
<dbReference type="GO" id="GO:0008270">
    <property type="term" value="F:zinc ion binding"/>
    <property type="evidence" value="ECO:0007669"/>
    <property type="project" value="UniProtKB-KW"/>
</dbReference>
<gene>
    <name evidence="6" type="ORF">NEOLEDRAFT_1080591</name>
</gene>
<keyword evidence="3" id="KW-0862">Zinc</keyword>
<dbReference type="InterPro" id="IPR002893">
    <property type="entry name" value="Znf_MYND"/>
</dbReference>
<protein>
    <recommendedName>
        <fullName evidence="5">MYND-type domain-containing protein</fullName>
    </recommendedName>
</protein>
<organism evidence="6 7">
    <name type="scientific">Neolentinus lepideus HHB14362 ss-1</name>
    <dbReference type="NCBI Taxonomy" id="1314782"/>
    <lineage>
        <taxon>Eukaryota</taxon>
        <taxon>Fungi</taxon>
        <taxon>Dikarya</taxon>
        <taxon>Basidiomycota</taxon>
        <taxon>Agaricomycotina</taxon>
        <taxon>Agaricomycetes</taxon>
        <taxon>Gloeophyllales</taxon>
        <taxon>Gloeophyllaceae</taxon>
        <taxon>Neolentinus</taxon>
    </lineage>
</organism>
<dbReference type="Proteomes" id="UP000076761">
    <property type="component" value="Unassembled WGS sequence"/>
</dbReference>
<name>A0A165MGF4_9AGAM</name>
<evidence type="ECO:0000256" key="3">
    <source>
        <dbReference type="ARBA" id="ARBA00022833"/>
    </source>
</evidence>
<dbReference type="OrthoDB" id="10257049at2759"/>
<evidence type="ECO:0000256" key="1">
    <source>
        <dbReference type="ARBA" id="ARBA00022723"/>
    </source>
</evidence>